<keyword evidence="2" id="KW-1185">Reference proteome</keyword>
<dbReference type="GO" id="GO:0006629">
    <property type="term" value="P:lipid metabolic process"/>
    <property type="evidence" value="ECO:0007669"/>
    <property type="project" value="InterPro"/>
</dbReference>
<protein>
    <submittedName>
        <fullName evidence="1">Uncharacterized protein</fullName>
    </submittedName>
</protein>
<dbReference type="AlphaFoldDB" id="A0A6B0SBM9"/>
<sequence length="172" mass="19370">MAPELIYCNVIGYICRNLDLERVEVTTSCHDPSFWKTLTLTDEVQQVILSYKDTTSMSQHAELWPGIPYWWGNQVKPQDLIHCLEHMKSCSYPGSLFVAGINLTENLEFVHIHLAWSVEKLAQWGLPYLCAWVQGQRPESAAGCTNTIAGHLIWAHGFVGNCHQIELEAASG</sequence>
<dbReference type="GO" id="GO:0008081">
    <property type="term" value="F:phosphoric diester hydrolase activity"/>
    <property type="evidence" value="ECO:0007669"/>
    <property type="project" value="InterPro"/>
</dbReference>
<dbReference type="EMBL" id="VBQZ03000289">
    <property type="protein sequence ID" value="MXQ98815.1"/>
    <property type="molecule type" value="Genomic_DNA"/>
</dbReference>
<name>A0A6B0SBM9_9CETA</name>
<accession>A0A6B0SBM9</accession>
<reference evidence="1" key="1">
    <citation type="submission" date="2019-10" db="EMBL/GenBank/DDBJ databases">
        <title>The sequence and de novo assembly of the wild yak genome.</title>
        <authorList>
            <person name="Liu Y."/>
        </authorList>
    </citation>
    <scope>NUCLEOTIDE SEQUENCE [LARGE SCALE GENOMIC DNA]</scope>
    <source>
        <strain evidence="1">WY2019</strain>
    </source>
</reference>
<organism evidence="1 2">
    <name type="scientific">Bos mutus</name>
    <name type="common">wild yak</name>
    <dbReference type="NCBI Taxonomy" id="72004"/>
    <lineage>
        <taxon>Eukaryota</taxon>
        <taxon>Metazoa</taxon>
        <taxon>Chordata</taxon>
        <taxon>Craniata</taxon>
        <taxon>Vertebrata</taxon>
        <taxon>Euteleostomi</taxon>
        <taxon>Mammalia</taxon>
        <taxon>Eutheria</taxon>
        <taxon>Laurasiatheria</taxon>
        <taxon>Artiodactyla</taxon>
        <taxon>Ruminantia</taxon>
        <taxon>Pecora</taxon>
        <taxon>Bovidae</taxon>
        <taxon>Bovinae</taxon>
        <taxon>Bos</taxon>
    </lineage>
</organism>
<proteinExistence type="predicted"/>
<dbReference type="Proteomes" id="UP000322234">
    <property type="component" value="Unassembled WGS sequence"/>
</dbReference>
<evidence type="ECO:0000313" key="1">
    <source>
        <dbReference type="EMBL" id="MXQ98815.1"/>
    </source>
</evidence>
<dbReference type="InterPro" id="IPR017946">
    <property type="entry name" value="PLC-like_Pdiesterase_TIM-brl"/>
</dbReference>
<dbReference type="SUPFAM" id="SSF51695">
    <property type="entry name" value="PLC-like phosphodiesterases"/>
    <property type="match status" value="1"/>
</dbReference>
<gene>
    <name evidence="1" type="ORF">E5288_WYG021994</name>
</gene>
<comment type="caution">
    <text evidence="1">The sequence shown here is derived from an EMBL/GenBank/DDBJ whole genome shotgun (WGS) entry which is preliminary data.</text>
</comment>
<evidence type="ECO:0000313" key="2">
    <source>
        <dbReference type="Proteomes" id="UP000322234"/>
    </source>
</evidence>